<evidence type="ECO:0000313" key="5">
    <source>
        <dbReference type="Proteomes" id="UP000298381"/>
    </source>
</evidence>
<accession>A0A4Z0DA69</accession>
<sequence length="77" mass="8600">MEIKILGSGCKKCNELEENTKKALEEMGLVAEVIKVTDFKEIAKYGVMTTPALVIDEKVISKGKVLKKEEIKEMLSK</sequence>
<feature type="domain" description="Thioredoxin-like fold" evidence="3">
    <location>
        <begin position="1"/>
        <end position="75"/>
    </location>
</feature>
<gene>
    <name evidence="4" type="ORF">E4100_01050</name>
</gene>
<dbReference type="RefSeq" id="WP_135269977.1">
    <property type="nucleotide sequence ID" value="NZ_SRIB01000001.1"/>
</dbReference>
<dbReference type="OrthoDB" id="9800630at2"/>
<dbReference type="Proteomes" id="UP000298381">
    <property type="component" value="Unassembled WGS sequence"/>
</dbReference>
<evidence type="ECO:0000313" key="4">
    <source>
        <dbReference type="EMBL" id="TFZ41753.1"/>
    </source>
</evidence>
<dbReference type="EMBL" id="SRIB01000001">
    <property type="protein sequence ID" value="TFZ41753.1"/>
    <property type="molecule type" value="Genomic_DNA"/>
</dbReference>
<dbReference type="PIRSF" id="PIRSF037031">
    <property type="entry name" value="Redox_disulphide_2"/>
    <property type="match status" value="1"/>
</dbReference>
<reference evidence="4 5" key="1">
    <citation type="submission" date="2019-03" db="EMBL/GenBank/DDBJ databases">
        <title>Draft genome sequence data and analysis of a Fermenting Bacterium, Soehngenia longevitae strain 1933PT, isolated from petroleum reservoir in Azerbaijan.</title>
        <authorList>
            <person name="Grouzdev D.S."/>
            <person name="Bidzhieva S.K."/>
            <person name="Sokolova D.S."/>
            <person name="Tourova T.P."/>
            <person name="Poltaraus A.B."/>
            <person name="Nazina T.N."/>
        </authorList>
    </citation>
    <scope>NUCLEOTIDE SEQUENCE [LARGE SCALE GENOMIC DNA]</scope>
    <source>
        <strain evidence="4 5">1933P</strain>
    </source>
</reference>
<feature type="active site" description="Nucleophile" evidence="1">
    <location>
        <position position="13"/>
    </location>
</feature>
<keyword evidence="2" id="KW-1015">Disulfide bond</keyword>
<name>A0A4Z0DA69_9FIRM</name>
<proteinExistence type="predicted"/>
<dbReference type="InterPro" id="IPR012336">
    <property type="entry name" value="Thioredoxin-like_fold"/>
</dbReference>
<dbReference type="SUPFAM" id="SSF52833">
    <property type="entry name" value="Thioredoxin-like"/>
    <property type="match status" value="1"/>
</dbReference>
<dbReference type="InterPro" id="IPR036249">
    <property type="entry name" value="Thioredoxin-like_sf"/>
</dbReference>
<protein>
    <submittedName>
        <fullName evidence="4">Thioredoxin family protein</fullName>
    </submittedName>
</protein>
<dbReference type="PANTHER" id="PTHR36450">
    <property type="entry name" value="THIOREDOXIN"/>
    <property type="match status" value="1"/>
</dbReference>
<keyword evidence="5" id="KW-1185">Reference proteome</keyword>
<comment type="caution">
    <text evidence="4">The sequence shown here is derived from an EMBL/GenBank/DDBJ whole genome shotgun (WGS) entry which is preliminary data.</text>
</comment>
<dbReference type="AlphaFoldDB" id="A0A4Z0DA69"/>
<dbReference type="NCBIfam" id="TIGR00412">
    <property type="entry name" value="redox_disulf_2"/>
    <property type="match status" value="1"/>
</dbReference>
<evidence type="ECO:0000256" key="1">
    <source>
        <dbReference type="PIRSR" id="PIRSR037031-50"/>
    </source>
</evidence>
<feature type="disulfide bond" description="Redox-active" evidence="2">
    <location>
        <begin position="10"/>
        <end position="13"/>
    </location>
</feature>
<dbReference type="PANTHER" id="PTHR36450:SF1">
    <property type="entry name" value="THIOREDOXIN"/>
    <property type="match status" value="1"/>
</dbReference>
<keyword evidence="2" id="KW-0676">Redox-active center</keyword>
<feature type="active site" description="Nucleophile" evidence="1">
    <location>
        <position position="10"/>
    </location>
</feature>
<organism evidence="4 5">
    <name type="scientific">Soehngenia longivitae</name>
    <dbReference type="NCBI Taxonomy" id="2562294"/>
    <lineage>
        <taxon>Bacteria</taxon>
        <taxon>Bacillati</taxon>
        <taxon>Bacillota</taxon>
        <taxon>Tissierellia</taxon>
        <taxon>Tissierellales</taxon>
        <taxon>Tissierellaceae</taxon>
        <taxon>Soehngenia</taxon>
    </lineage>
</organism>
<evidence type="ECO:0000256" key="2">
    <source>
        <dbReference type="PIRSR" id="PIRSR037031-51"/>
    </source>
</evidence>
<dbReference type="InterPro" id="IPR005243">
    <property type="entry name" value="THIRX-like_proc"/>
</dbReference>
<dbReference type="Gene3D" id="3.40.30.10">
    <property type="entry name" value="Glutaredoxin"/>
    <property type="match status" value="1"/>
</dbReference>
<evidence type="ECO:0000259" key="3">
    <source>
        <dbReference type="Pfam" id="PF13192"/>
    </source>
</evidence>
<dbReference type="Pfam" id="PF13192">
    <property type="entry name" value="Thioredoxin_3"/>
    <property type="match status" value="1"/>
</dbReference>